<evidence type="ECO:0000256" key="2">
    <source>
        <dbReference type="SAM" id="SignalP"/>
    </source>
</evidence>
<reference evidence="3 4" key="1">
    <citation type="submission" date="2021-08" db="EMBL/GenBank/DDBJ databases">
        <title>WGS assembly of Ceratopteris richardii.</title>
        <authorList>
            <person name="Marchant D.B."/>
            <person name="Chen G."/>
            <person name="Jenkins J."/>
            <person name="Shu S."/>
            <person name="Leebens-Mack J."/>
            <person name="Grimwood J."/>
            <person name="Schmutz J."/>
            <person name="Soltis P."/>
            <person name="Soltis D."/>
            <person name="Chen Z.-H."/>
        </authorList>
    </citation>
    <scope>NUCLEOTIDE SEQUENCE [LARGE SCALE GENOMIC DNA]</scope>
    <source>
        <strain evidence="3">Whitten #5841</strain>
        <tissue evidence="3">Leaf</tissue>
    </source>
</reference>
<feature type="chain" id="PRO_5035856387" evidence="2">
    <location>
        <begin position="25"/>
        <end position="152"/>
    </location>
</feature>
<name>A0A8T2S2T8_CERRI</name>
<dbReference type="InterPro" id="IPR040361">
    <property type="entry name" value="TPD1"/>
</dbReference>
<evidence type="ECO:0000313" key="3">
    <source>
        <dbReference type="EMBL" id="KAH7302307.1"/>
    </source>
</evidence>
<evidence type="ECO:0000313" key="4">
    <source>
        <dbReference type="Proteomes" id="UP000825935"/>
    </source>
</evidence>
<proteinExistence type="predicted"/>
<evidence type="ECO:0000256" key="1">
    <source>
        <dbReference type="ARBA" id="ARBA00022729"/>
    </source>
</evidence>
<keyword evidence="4" id="KW-1185">Reference proteome</keyword>
<feature type="signal peptide" evidence="2">
    <location>
        <begin position="1"/>
        <end position="24"/>
    </location>
</feature>
<gene>
    <name evidence="3" type="ORF">KP509_23G066200</name>
</gene>
<keyword evidence="1 2" id="KW-0732">Signal</keyword>
<dbReference type="EMBL" id="CM035428">
    <property type="protein sequence ID" value="KAH7302307.1"/>
    <property type="molecule type" value="Genomic_DNA"/>
</dbReference>
<dbReference type="PANTHER" id="PTHR33184">
    <property type="entry name" value="PROTEIN TAPETUM DETERMINANT 1-LIKE-RELATED"/>
    <property type="match status" value="1"/>
</dbReference>
<dbReference type="Proteomes" id="UP000825935">
    <property type="component" value="Chromosome 23"/>
</dbReference>
<comment type="caution">
    <text evidence="3">The sequence shown here is derived from an EMBL/GenBank/DDBJ whole genome shotgun (WGS) entry which is preliminary data.</text>
</comment>
<sequence>MAYSWSVGCLFLLIASCVISQATAGRQPRASHNLTTEMDRTLSEDDRECRVGEDMLLIQGRIGEFSDGVPTFSVVIYNMCLNARCTAHHVHVSCGEFASTTLTSPHVFRRLAPGDCLVKNGLGISAGESVFFTYANAAPYELSVSSVKYVCE</sequence>
<dbReference type="PANTHER" id="PTHR33184:SF61">
    <property type="entry name" value="TPD1 PROTEIN HOMOLOG 1"/>
    <property type="match status" value="1"/>
</dbReference>
<dbReference type="GO" id="GO:0001709">
    <property type="term" value="P:cell fate determination"/>
    <property type="evidence" value="ECO:0007669"/>
    <property type="project" value="TreeGrafter"/>
</dbReference>
<protein>
    <submittedName>
        <fullName evidence="3">Uncharacterized protein</fullName>
    </submittedName>
</protein>
<accession>A0A8T2S2T8</accession>
<dbReference type="Pfam" id="PF24068">
    <property type="entry name" value="TPD1_C"/>
    <property type="match status" value="1"/>
</dbReference>
<organism evidence="3 4">
    <name type="scientific">Ceratopteris richardii</name>
    <name type="common">Triangle waterfern</name>
    <dbReference type="NCBI Taxonomy" id="49495"/>
    <lineage>
        <taxon>Eukaryota</taxon>
        <taxon>Viridiplantae</taxon>
        <taxon>Streptophyta</taxon>
        <taxon>Embryophyta</taxon>
        <taxon>Tracheophyta</taxon>
        <taxon>Polypodiopsida</taxon>
        <taxon>Polypodiidae</taxon>
        <taxon>Polypodiales</taxon>
        <taxon>Pteridineae</taxon>
        <taxon>Pteridaceae</taxon>
        <taxon>Parkerioideae</taxon>
        <taxon>Ceratopteris</taxon>
    </lineage>
</organism>
<dbReference type="AlphaFoldDB" id="A0A8T2S2T8"/>